<protein>
    <recommendedName>
        <fullName evidence="3">Protein AF-9 homolog</fullName>
    </recommendedName>
</protein>
<dbReference type="GO" id="GO:0006355">
    <property type="term" value="P:regulation of DNA-templated transcription"/>
    <property type="evidence" value="ECO:0007669"/>
    <property type="project" value="InterPro"/>
</dbReference>
<organism evidence="5 6">
    <name type="scientific">Wallemia ichthyophaga</name>
    <dbReference type="NCBI Taxonomy" id="245174"/>
    <lineage>
        <taxon>Eukaryota</taxon>
        <taxon>Fungi</taxon>
        <taxon>Dikarya</taxon>
        <taxon>Basidiomycota</taxon>
        <taxon>Wallemiomycotina</taxon>
        <taxon>Wallemiomycetes</taxon>
        <taxon>Wallemiales</taxon>
        <taxon>Wallemiaceae</taxon>
        <taxon>Wallemia</taxon>
    </lineage>
</organism>
<keyword evidence="3" id="KW-0227">DNA damage</keyword>
<comment type="subcellular location">
    <subcellularLocation>
        <location evidence="3">Nucleus</location>
    </subcellularLocation>
    <subcellularLocation>
        <location evidence="3">Cytoplasm</location>
    </subcellularLocation>
</comment>
<keyword evidence="3" id="KW-0156">Chromatin regulator</keyword>
<reference evidence="5 6" key="1">
    <citation type="submission" date="2019-03" db="EMBL/GenBank/DDBJ databases">
        <title>Sequencing 23 genomes of Wallemia ichthyophaga.</title>
        <authorList>
            <person name="Gostincar C."/>
        </authorList>
    </citation>
    <scope>NUCLEOTIDE SEQUENCE [LARGE SCALE GENOMIC DNA]</scope>
    <source>
        <strain evidence="5 6">EXF-8621</strain>
    </source>
</reference>
<evidence type="ECO:0000313" key="5">
    <source>
        <dbReference type="EMBL" id="TIB09598.1"/>
    </source>
</evidence>
<feature type="domain" description="YEATS" evidence="4">
    <location>
        <begin position="6"/>
        <end position="177"/>
    </location>
</feature>
<comment type="function">
    <text evidence="3">Component of the SWR1 complex which mediates the ATP-dependent exchange of histone H2A for an H2A variant leading to transcriptional regulation of selected genes by chromatin remodeling. Component of the NuA4 histone acetyltransferase complex which is involved in transcriptional activation of selected genes principally by acetylation of nucleosomal histones H4 and H2A. The NuA4 complex is also involved in DNA repair. Yaf9 may also be required for viability in conditions in which the structural integrity of the spindle is compromised.</text>
</comment>
<sequence>MSANKRIRSLQISRPVVIGNTARAITPEEREKDATIPPTHTHRWTISVRSPSPQRAESSYDEGCEGIHDEGLSTWLRRVQIRLHDTYKDNNRTLDKPPFVVSETGWGEFEVVIRLHFPSEAGERPMVLHHMLKLHPWNVTSSIPRDDGLPPTVHSWQYDEIVFSDPHESFFHLLTCNPPPPLPDSGPFSKQDIHSETTKLNKARRITVAETTKLRDELIRMEAELKAVRRA</sequence>
<dbReference type="InterPro" id="IPR055129">
    <property type="entry name" value="YEATS_dom"/>
</dbReference>
<dbReference type="InterPro" id="IPR005033">
    <property type="entry name" value="YEATS"/>
</dbReference>
<dbReference type="Gene3D" id="2.60.40.1970">
    <property type="entry name" value="YEATS domain"/>
    <property type="match status" value="1"/>
</dbReference>
<dbReference type="CDD" id="cd16908">
    <property type="entry name" value="YEATS_Yaf9_like"/>
    <property type="match status" value="1"/>
</dbReference>
<dbReference type="EMBL" id="SPOF01000040">
    <property type="protein sequence ID" value="TIB09598.1"/>
    <property type="molecule type" value="Genomic_DNA"/>
</dbReference>
<dbReference type="InterPro" id="IPR038704">
    <property type="entry name" value="YEAST_sf"/>
</dbReference>
<dbReference type="GO" id="GO:0006281">
    <property type="term" value="P:DNA repair"/>
    <property type="evidence" value="ECO:0007669"/>
    <property type="project" value="UniProtKB-UniRule"/>
</dbReference>
<keyword evidence="1 2" id="KW-0539">Nucleus</keyword>
<dbReference type="PANTHER" id="PTHR23195">
    <property type="entry name" value="YEATS DOMAIN"/>
    <property type="match status" value="1"/>
</dbReference>
<dbReference type="Pfam" id="PF03366">
    <property type="entry name" value="YEATS"/>
    <property type="match status" value="1"/>
</dbReference>
<dbReference type="GO" id="GO:0005737">
    <property type="term" value="C:cytoplasm"/>
    <property type="evidence" value="ECO:0007669"/>
    <property type="project" value="UniProtKB-SubCell"/>
</dbReference>
<keyword evidence="3" id="KW-0010">Activator</keyword>
<evidence type="ECO:0000256" key="3">
    <source>
        <dbReference type="RuleBase" id="RU367117"/>
    </source>
</evidence>
<comment type="caution">
    <text evidence="5">The sequence shown here is derived from an EMBL/GenBank/DDBJ whole genome shotgun (WGS) entry which is preliminary data.</text>
</comment>
<keyword evidence="3" id="KW-0175">Coiled coil</keyword>
<dbReference type="Proteomes" id="UP000306954">
    <property type="component" value="Unassembled WGS sequence"/>
</dbReference>
<comment type="similarity">
    <text evidence="3">Belongs to the YAF9 family.</text>
</comment>
<dbReference type="PROSITE" id="PS51037">
    <property type="entry name" value="YEATS"/>
    <property type="match status" value="1"/>
</dbReference>
<keyword evidence="3" id="KW-0805">Transcription regulation</keyword>
<evidence type="ECO:0000256" key="2">
    <source>
        <dbReference type="PROSITE-ProRule" id="PRU00376"/>
    </source>
</evidence>
<evidence type="ECO:0000313" key="6">
    <source>
        <dbReference type="Proteomes" id="UP000306954"/>
    </source>
</evidence>
<proteinExistence type="inferred from homology"/>
<name>A0A4T0H2Q6_WALIC</name>
<comment type="domain">
    <text evidence="3">The coiled-coil domain is required for assembly into the NuA4 complex.</text>
</comment>
<gene>
    <name evidence="3" type="primary">YAF9</name>
    <name evidence="5" type="ORF">E3P90_03226</name>
</gene>
<comment type="subunit">
    <text evidence="3">Component of the SWR1 chromatin-remodeling complex and of the NuA4 histone acetyltransferase complex.</text>
</comment>
<keyword evidence="3" id="KW-0234">DNA repair</keyword>
<dbReference type="OMA" id="VKPYHNE"/>
<dbReference type="GO" id="GO:0006325">
    <property type="term" value="P:chromatin organization"/>
    <property type="evidence" value="ECO:0007669"/>
    <property type="project" value="UniProtKB-KW"/>
</dbReference>
<accession>A0A4T0H2Q6</accession>
<evidence type="ECO:0000259" key="4">
    <source>
        <dbReference type="PROSITE" id="PS51037"/>
    </source>
</evidence>
<dbReference type="GO" id="GO:0000812">
    <property type="term" value="C:Swr1 complex"/>
    <property type="evidence" value="ECO:0007669"/>
    <property type="project" value="UniProtKB-UniRule"/>
</dbReference>
<keyword evidence="3" id="KW-0804">Transcription</keyword>
<evidence type="ECO:0000256" key="1">
    <source>
        <dbReference type="ARBA" id="ARBA00023242"/>
    </source>
</evidence>
<dbReference type="AlphaFoldDB" id="A0A4T0H2Q6"/>
<keyword evidence="3" id="KW-0963">Cytoplasm</keyword>